<comment type="caution">
    <text evidence="1">The sequence shown here is derived from an EMBL/GenBank/DDBJ whole genome shotgun (WGS) entry which is preliminary data.</text>
</comment>
<evidence type="ECO:0008006" key="3">
    <source>
        <dbReference type="Google" id="ProtNLM"/>
    </source>
</evidence>
<protein>
    <recommendedName>
        <fullName evidence="3">SMP-LTD domain-containing protein</fullName>
    </recommendedName>
</protein>
<organism evidence="1 2">
    <name type="scientific">Adineta steineri</name>
    <dbReference type="NCBI Taxonomy" id="433720"/>
    <lineage>
        <taxon>Eukaryota</taxon>
        <taxon>Metazoa</taxon>
        <taxon>Spiralia</taxon>
        <taxon>Gnathifera</taxon>
        <taxon>Rotifera</taxon>
        <taxon>Eurotatoria</taxon>
        <taxon>Bdelloidea</taxon>
        <taxon>Adinetida</taxon>
        <taxon>Adinetidae</taxon>
        <taxon>Adineta</taxon>
    </lineage>
</organism>
<gene>
    <name evidence="1" type="ORF">OXD698_LOCUS45804</name>
</gene>
<feature type="non-terminal residue" evidence="1">
    <location>
        <position position="1"/>
    </location>
</feature>
<dbReference type="Proteomes" id="UP000663844">
    <property type="component" value="Unassembled WGS sequence"/>
</dbReference>
<evidence type="ECO:0000313" key="1">
    <source>
        <dbReference type="EMBL" id="CAF4295525.1"/>
    </source>
</evidence>
<name>A0A820HLS1_9BILA</name>
<feature type="non-terminal residue" evidence="1">
    <location>
        <position position="179"/>
    </location>
</feature>
<sequence>CDIFEEPLFKDLIKEKIELKLKEIAVSVLEDLHVETIDMGNTFPVILKVEPMQWNTKGIWFNLFLFYKGNFNFTIKTRIVLQKLLNYNPIVDQPMYYQHQSGQIVHKDEERQETEELIQRQKLLAKEPEIPENAAARKLGILLTKVAANKHFQRFAALKPVAGVIEKLSNAEVGANIEL</sequence>
<accession>A0A820HLS1</accession>
<dbReference type="AlphaFoldDB" id="A0A820HLS1"/>
<reference evidence="1" key="1">
    <citation type="submission" date="2021-02" db="EMBL/GenBank/DDBJ databases">
        <authorList>
            <person name="Nowell W R."/>
        </authorList>
    </citation>
    <scope>NUCLEOTIDE SEQUENCE</scope>
</reference>
<evidence type="ECO:0000313" key="2">
    <source>
        <dbReference type="Proteomes" id="UP000663844"/>
    </source>
</evidence>
<proteinExistence type="predicted"/>
<dbReference type="EMBL" id="CAJOAZ010015651">
    <property type="protein sequence ID" value="CAF4295525.1"/>
    <property type="molecule type" value="Genomic_DNA"/>
</dbReference>